<feature type="domain" description="Ketopantoate reductase N-terminal" evidence="5">
    <location>
        <begin position="10"/>
        <end position="160"/>
    </location>
</feature>
<proteinExistence type="inferred from homology"/>
<dbReference type="GO" id="GO:0015940">
    <property type="term" value="P:pantothenate biosynthetic process"/>
    <property type="evidence" value="ECO:0007669"/>
    <property type="project" value="InterPro"/>
</dbReference>
<dbReference type="InterPro" id="IPR051402">
    <property type="entry name" value="KPR-Related"/>
</dbReference>
<comment type="similarity">
    <text evidence="1 4">Belongs to the ketopantoate reductase family.</text>
</comment>
<accession>A0AAD7CCU6</accession>
<sequence length="335" mass="36884">MLFATALILIGLFSLGSIYAFILKAGGQVRVSVVARSNALVLKEKGLSLRSRKFGNHDGVKFHAVFTDCNEAAKSGISFAYVVCVNKAILDSTPSMEDMLQPVIGPDTVIVLIQNGVGQEVSLREAFPKTTIIASVSWTGGTILDVGLVELFTKSDTLVLGVEWDENIPRERQQKHLDTFTDILKKSNAKFTVKEDIQQERWVKVIWNAVWNSLTALTRIRTSDFLMTSPAAKSVAESIVVETMNVAKARGIILPENTLEEMMQKYTTLKGSHSSMLVDALNMKQTEVEAIIGYPLREGIRLGVPTPTLNVIYALLKAMDWKHANPEAARLDSCT</sequence>
<dbReference type="EC" id="1.1.1.169" evidence="4"/>
<dbReference type="FunFam" id="1.10.1040.10:FF:000017">
    <property type="entry name" value="2-dehydropantoate 2-reductase"/>
    <property type="match status" value="1"/>
</dbReference>
<evidence type="ECO:0000259" key="5">
    <source>
        <dbReference type="Pfam" id="PF02558"/>
    </source>
</evidence>
<evidence type="ECO:0000256" key="2">
    <source>
        <dbReference type="ARBA" id="ARBA00022857"/>
    </source>
</evidence>
<dbReference type="InterPro" id="IPR013332">
    <property type="entry name" value="KPR_N"/>
</dbReference>
<dbReference type="PANTHER" id="PTHR21708:SF30">
    <property type="entry name" value="2-DEHYDROPANTOATE 2-REDUCTASE-RELATED"/>
    <property type="match status" value="1"/>
</dbReference>
<dbReference type="AlphaFoldDB" id="A0AAD7CCU6"/>
<dbReference type="InterPro" id="IPR008927">
    <property type="entry name" value="6-PGluconate_DH-like_C_sf"/>
</dbReference>
<evidence type="ECO:0000256" key="3">
    <source>
        <dbReference type="ARBA" id="ARBA00023002"/>
    </source>
</evidence>
<organism evidence="7 8">
    <name type="scientific">Roridomyces roridus</name>
    <dbReference type="NCBI Taxonomy" id="1738132"/>
    <lineage>
        <taxon>Eukaryota</taxon>
        <taxon>Fungi</taxon>
        <taxon>Dikarya</taxon>
        <taxon>Basidiomycota</taxon>
        <taxon>Agaricomycotina</taxon>
        <taxon>Agaricomycetes</taxon>
        <taxon>Agaricomycetidae</taxon>
        <taxon>Agaricales</taxon>
        <taxon>Marasmiineae</taxon>
        <taxon>Mycenaceae</taxon>
        <taxon>Roridomyces</taxon>
    </lineage>
</organism>
<dbReference type="Proteomes" id="UP001221142">
    <property type="component" value="Unassembled WGS sequence"/>
</dbReference>
<dbReference type="EMBL" id="JARKIF010000003">
    <property type="protein sequence ID" value="KAJ7643916.1"/>
    <property type="molecule type" value="Genomic_DNA"/>
</dbReference>
<keyword evidence="2 4" id="KW-0521">NADP</keyword>
<keyword evidence="8" id="KW-1185">Reference proteome</keyword>
<comment type="caution">
    <text evidence="7">The sequence shown here is derived from an EMBL/GenBank/DDBJ whole genome shotgun (WGS) entry which is preliminary data.</text>
</comment>
<protein>
    <recommendedName>
        <fullName evidence="4">2-dehydropantoate 2-reductase</fullName>
        <ecNumber evidence="4">1.1.1.169</ecNumber>
    </recommendedName>
    <alternativeName>
        <fullName evidence="4">Ketopantoate reductase</fullName>
    </alternativeName>
</protein>
<dbReference type="Pfam" id="PF02558">
    <property type="entry name" value="ApbA"/>
    <property type="match status" value="1"/>
</dbReference>
<comment type="catalytic activity">
    <reaction evidence="4">
        <text>(R)-pantoate + NADP(+) = 2-dehydropantoate + NADPH + H(+)</text>
        <dbReference type="Rhea" id="RHEA:16233"/>
        <dbReference type="ChEBI" id="CHEBI:11561"/>
        <dbReference type="ChEBI" id="CHEBI:15378"/>
        <dbReference type="ChEBI" id="CHEBI:15980"/>
        <dbReference type="ChEBI" id="CHEBI:57783"/>
        <dbReference type="ChEBI" id="CHEBI:58349"/>
        <dbReference type="EC" id="1.1.1.169"/>
    </reaction>
</comment>
<dbReference type="InterPro" id="IPR013752">
    <property type="entry name" value="KPA_reductase"/>
</dbReference>
<evidence type="ECO:0000256" key="1">
    <source>
        <dbReference type="ARBA" id="ARBA00007870"/>
    </source>
</evidence>
<comment type="function">
    <text evidence="4">Catalyzes the NADPH-dependent reduction of ketopantoate into pantoic acid.</text>
</comment>
<dbReference type="SUPFAM" id="SSF48179">
    <property type="entry name" value="6-phosphogluconate dehydrogenase C-terminal domain-like"/>
    <property type="match status" value="1"/>
</dbReference>
<dbReference type="InterPro" id="IPR003710">
    <property type="entry name" value="ApbA"/>
</dbReference>
<evidence type="ECO:0000256" key="4">
    <source>
        <dbReference type="RuleBase" id="RU362068"/>
    </source>
</evidence>
<dbReference type="Gene3D" id="3.40.50.720">
    <property type="entry name" value="NAD(P)-binding Rossmann-like Domain"/>
    <property type="match status" value="1"/>
</dbReference>
<name>A0AAD7CCU6_9AGAR</name>
<dbReference type="PANTHER" id="PTHR21708">
    <property type="entry name" value="PROBABLE 2-DEHYDROPANTOATE 2-REDUCTASE"/>
    <property type="match status" value="1"/>
</dbReference>
<feature type="domain" description="Ketopantoate reductase C-terminal" evidence="6">
    <location>
        <begin position="196"/>
        <end position="319"/>
    </location>
</feature>
<dbReference type="GO" id="GO:0008677">
    <property type="term" value="F:2-dehydropantoate 2-reductase activity"/>
    <property type="evidence" value="ECO:0007669"/>
    <property type="project" value="UniProtKB-EC"/>
</dbReference>
<dbReference type="InterPro" id="IPR013328">
    <property type="entry name" value="6PGD_dom2"/>
</dbReference>
<gene>
    <name evidence="7" type="ORF">FB45DRAFT_896415</name>
</gene>
<dbReference type="GO" id="GO:0005737">
    <property type="term" value="C:cytoplasm"/>
    <property type="evidence" value="ECO:0007669"/>
    <property type="project" value="TreeGrafter"/>
</dbReference>
<evidence type="ECO:0000259" key="6">
    <source>
        <dbReference type="Pfam" id="PF08546"/>
    </source>
</evidence>
<evidence type="ECO:0000313" key="7">
    <source>
        <dbReference type="EMBL" id="KAJ7643916.1"/>
    </source>
</evidence>
<reference evidence="7" key="1">
    <citation type="submission" date="2023-03" db="EMBL/GenBank/DDBJ databases">
        <title>Massive genome expansion in bonnet fungi (Mycena s.s.) driven by repeated elements and novel gene families across ecological guilds.</title>
        <authorList>
            <consortium name="Lawrence Berkeley National Laboratory"/>
            <person name="Harder C.B."/>
            <person name="Miyauchi S."/>
            <person name="Viragh M."/>
            <person name="Kuo A."/>
            <person name="Thoen E."/>
            <person name="Andreopoulos B."/>
            <person name="Lu D."/>
            <person name="Skrede I."/>
            <person name="Drula E."/>
            <person name="Henrissat B."/>
            <person name="Morin E."/>
            <person name="Kohler A."/>
            <person name="Barry K."/>
            <person name="LaButti K."/>
            <person name="Morin E."/>
            <person name="Salamov A."/>
            <person name="Lipzen A."/>
            <person name="Mereny Z."/>
            <person name="Hegedus B."/>
            <person name="Baldrian P."/>
            <person name="Stursova M."/>
            <person name="Weitz H."/>
            <person name="Taylor A."/>
            <person name="Grigoriev I.V."/>
            <person name="Nagy L.G."/>
            <person name="Martin F."/>
            <person name="Kauserud H."/>
        </authorList>
    </citation>
    <scope>NUCLEOTIDE SEQUENCE</scope>
    <source>
        <strain evidence="7">9284</strain>
    </source>
</reference>
<evidence type="ECO:0000313" key="8">
    <source>
        <dbReference type="Proteomes" id="UP001221142"/>
    </source>
</evidence>
<keyword evidence="3 4" id="KW-0560">Oxidoreductase</keyword>
<dbReference type="NCBIfam" id="TIGR00745">
    <property type="entry name" value="apbA_panE"/>
    <property type="match status" value="1"/>
</dbReference>
<dbReference type="Gene3D" id="1.10.1040.10">
    <property type="entry name" value="N-(1-d-carboxylethyl)-l-norvaline Dehydrogenase, domain 2"/>
    <property type="match status" value="1"/>
</dbReference>
<dbReference type="Pfam" id="PF08546">
    <property type="entry name" value="ApbA_C"/>
    <property type="match status" value="1"/>
</dbReference>